<keyword evidence="2" id="KW-0472">Membrane</keyword>
<keyword evidence="3" id="KW-0240">DNA-directed RNA polymerase</keyword>
<evidence type="ECO:0000256" key="1">
    <source>
        <dbReference type="SAM" id="MobiDB-lite"/>
    </source>
</evidence>
<proteinExistence type="predicted"/>
<feature type="transmembrane region" description="Helical" evidence="2">
    <location>
        <begin position="57"/>
        <end position="77"/>
    </location>
</feature>
<feature type="compositionally biased region" description="Basic and acidic residues" evidence="1">
    <location>
        <begin position="1"/>
        <end position="15"/>
    </location>
</feature>
<dbReference type="RefSeq" id="WP_245976356.1">
    <property type="nucleotide sequence ID" value="NZ_QPJD01000011.1"/>
</dbReference>
<dbReference type="AlphaFoldDB" id="A0A368VSY8"/>
<evidence type="ECO:0000313" key="4">
    <source>
        <dbReference type="Proteomes" id="UP000252415"/>
    </source>
</evidence>
<reference evidence="3 4" key="1">
    <citation type="submission" date="2018-07" db="EMBL/GenBank/DDBJ databases">
        <title>Genomic Encyclopedia of Type Strains, Phase III (KMG-III): the genomes of soil and plant-associated and newly described type strains.</title>
        <authorList>
            <person name="Whitman W."/>
        </authorList>
    </citation>
    <scope>NUCLEOTIDE SEQUENCE [LARGE SCALE GENOMIC DNA]</scope>
    <source>
        <strain evidence="3 4">CECT 7506</strain>
    </source>
</reference>
<name>A0A368VSY8_9BACL</name>
<evidence type="ECO:0000313" key="3">
    <source>
        <dbReference type="EMBL" id="RCW44844.1"/>
    </source>
</evidence>
<dbReference type="Pfam" id="PF11772">
    <property type="entry name" value="EpuA"/>
    <property type="match status" value="1"/>
</dbReference>
<keyword evidence="2" id="KW-0812">Transmembrane</keyword>
<dbReference type="Proteomes" id="UP000252415">
    <property type="component" value="Unassembled WGS sequence"/>
</dbReference>
<dbReference type="EMBL" id="QPJD01000011">
    <property type="protein sequence ID" value="RCW44844.1"/>
    <property type="molecule type" value="Genomic_DNA"/>
</dbReference>
<accession>A0A368VSY8</accession>
<organism evidence="3 4">
    <name type="scientific">Paenibacillus prosopidis</name>
    <dbReference type="NCBI Taxonomy" id="630520"/>
    <lineage>
        <taxon>Bacteria</taxon>
        <taxon>Bacillati</taxon>
        <taxon>Bacillota</taxon>
        <taxon>Bacilli</taxon>
        <taxon>Bacillales</taxon>
        <taxon>Paenibacillaceae</taxon>
        <taxon>Paenibacillus</taxon>
    </lineage>
</organism>
<evidence type="ECO:0000256" key="2">
    <source>
        <dbReference type="SAM" id="Phobius"/>
    </source>
</evidence>
<dbReference type="GO" id="GO:0000428">
    <property type="term" value="C:DNA-directed RNA polymerase complex"/>
    <property type="evidence" value="ECO:0007669"/>
    <property type="project" value="UniProtKB-KW"/>
</dbReference>
<keyword evidence="4" id="KW-1185">Reference proteome</keyword>
<comment type="caution">
    <text evidence="3">The sequence shown here is derived from an EMBL/GenBank/DDBJ whole genome shotgun (WGS) entry which is preliminary data.</text>
</comment>
<dbReference type="InterPro" id="IPR024596">
    <property type="entry name" value="RNApol_su_b/EpuA"/>
</dbReference>
<gene>
    <name evidence="3" type="ORF">DFP97_11170</name>
</gene>
<protein>
    <submittedName>
        <fullName evidence="3">DNA-directed RNA polymerase subunit beta</fullName>
    </submittedName>
</protein>
<feature type="region of interest" description="Disordered" evidence="1">
    <location>
        <begin position="1"/>
        <end position="43"/>
    </location>
</feature>
<keyword evidence="3" id="KW-0804">Transcription</keyword>
<keyword evidence="2" id="KW-1133">Transmembrane helix</keyword>
<sequence length="102" mass="11846">MSMADERIERDRFESQADEGSTDRKKRRKRAKNVGTSNKKQRSKGVKMLLWTLRKSIVPLIMIIMLVTGLYVGYVVAGKQPDGDVFHWSTWQHLYDLIFAES</sequence>